<dbReference type="PANTHER" id="PTHR39186:SF1">
    <property type="entry name" value="DUF2071 DOMAIN-CONTAINING PROTEIN"/>
    <property type="match status" value="1"/>
</dbReference>
<evidence type="ECO:0000313" key="1">
    <source>
        <dbReference type="EMBL" id="TWT34005.1"/>
    </source>
</evidence>
<keyword evidence="2" id="KW-1185">Reference proteome</keyword>
<dbReference type="PANTHER" id="PTHR39186">
    <property type="entry name" value="DUF2071 FAMILY PROTEIN"/>
    <property type="match status" value="1"/>
</dbReference>
<dbReference type="RefSeq" id="WP_197531581.1">
    <property type="nucleotide sequence ID" value="NZ_SIHJ01000002.1"/>
</dbReference>
<dbReference type="AlphaFoldDB" id="A0A5C5V8C0"/>
<reference evidence="1 2" key="1">
    <citation type="submission" date="2019-02" db="EMBL/GenBank/DDBJ databases">
        <title>Deep-cultivation of Planctomycetes and their phenomic and genomic characterization uncovers novel biology.</title>
        <authorList>
            <person name="Wiegand S."/>
            <person name="Jogler M."/>
            <person name="Boedeker C."/>
            <person name="Pinto D."/>
            <person name="Vollmers J."/>
            <person name="Rivas-Marin E."/>
            <person name="Kohn T."/>
            <person name="Peeters S.H."/>
            <person name="Heuer A."/>
            <person name="Rast P."/>
            <person name="Oberbeckmann S."/>
            <person name="Bunk B."/>
            <person name="Jeske O."/>
            <person name="Meyerdierks A."/>
            <person name="Storesund J.E."/>
            <person name="Kallscheuer N."/>
            <person name="Luecker S."/>
            <person name="Lage O.M."/>
            <person name="Pohl T."/>
            <person name="Merkel B.J."/>
            <person name="Hornburger P."/>
            <person name="Mueller R.-W."/>
            <person name="Bruemmer F."/>
            <person name="Labrenz M."/>
            <person name="Spormann A.M."/>
            <person name="Op Den Camp H."/>
            <person name="Overmann J."/>
            <person name="Amann R."/>
            <person name="Jetten M.S.M."/>
            <person name="Mascher T."/>
            <person name="Medema M.H."/>
            <person name="Devos D.P."/>
            <person name="Kaster A.-K."/>
            <person name="Ovreas L."/>
            <person name="Rohde M."/>
            <person name="Galperin M.Y."/>
            <person name="Jogler C."/>
        </authorList>
    </citation>
    <scope>NUCLEOTIDE SEQUENCE [LARGE SCALE GENOMIC DNA]</scope>
    <source>
        <strain evidence="1 2">KOR34</strain>
    </source>
</reference>
<dbReference type="InterPro" id="IPR023375">
    <property type="entry name" value="ADC_dom_sf"/>
</dbReference>
<evidence type="ECO:0008006" key="3">
    <source>
        <dbReference type="Google" id="ProtNLM"/>
    </source>
</evidence>
<dbReference type="InterPro" id="IPR018644">
    <property type="entry name" value="DUF2071"/>
</dbReference>
<organism evidence="1 2">
    <name type="scientific">Posidoniimonas corsicana</name>
    <dbReference type="NCBI Taxonomy" id="1938618"/>
    <lineage>
        <taxon>Bacteria</taxon>
        <taxon>Pseudomonadati</taxon>
        <taxon>Planctomycetota</taxon>
        <taxon>Planctomycetia</taxon>
        <taxon>Pirellulales</taxon>
        <taxon>Lacipirellulaceae</taxon>
        <taxon>Posidoniimonas</taxon>
    </lineage>
</organism>
<proteinExistence type="predicted"/>
<protein>
    <recommendedName>
        <fullName evidence="3">DUF2071 domain-containing protein</fullName>
    </recommendedName>
</protein>
<comment type="caution">
    <text evidence="1">The sequence shown here is derived from an EMBL/GenBank/DDBJ whole genome shotgun (WGS) entry which is preliminary data.</text>
</comment>
<dbReference type="Pfam" id="PF09844">
    <property type="entry name" value="DUF2071"/>
    <property type="match status" value="1"/>
</dbReference>
<accession>A0A5C5V8C0</accession>
<sequence>MELLFAHWPLEPGLVAPLLPPGLELDTWDGAAWLGVVPFRMEGVSRRPLPDLPGVSAFPELNVRTYVTRGGKPGVWFLSLDATNRLAVWAARRWFHLPYHHARIDTRRTTDGVTYLSERDDCQACFAAEYRPTAPPRESEPGTVEHWLTERYCLYAPLPSGGLTCTEVHHPPWPLQPAEAEFALNTMAAPHGLSCDGPPTYLHYAERLDVVVWSPERLKGPSG</sequence>
<gene>
    <name evidence="1" type="ORF">KOR34_38410</name>
</gene>
<dbReference type="Proteomes" id="UP000316714">
    <property type="component" value="Unassembled WGS sequence"/>
</dbReference>
<dbReference type="Gene3D" id="2.40.400.10">
    <property type="entry name" value="Acetoacetate decarboxylase-like"/>
    <property type="match status" value="1"/>
</dbReference>
<dbReference type="SUPFAM" id="SSF160104">
    <property type="entry name" value="Acetoacetate decarboxylase-like"/>
    <property type="match status" value="1"/>
</dbReference>
<evidence type="ECO:0000313" key="2">
    <source>
        <dbReference type="Proteomes" id="UP000316714"/>
    </source>
</evidence>
<dbReference type="EMBL" id="SIHJ01000002">
    <property type="protein sequence ID" value="TWT34005.1"/>
    <property type="molecule type" value="Genomic_DNA"/>
</dbReference>
<name>A0A5C5V8C0_9BACT</name>